<proteinExistence type="predicted"/>
<reference evidence="1 2" key="1">
    <citation type="submission" date="2018-05" db="EMBL/GenBank/DDBJ databases">
        <title>Marinilabilia rubrum sp. nov., isolated from saltern sediment.</title>
        <authorList>
            <person name="Zhang R."/>
        </authorList>
    </citation>
    <scope>NUCLEOTIDE SEQUENCE [LARGE SCALE GENOMIC DNA]</scope>
    <source>
        <strain evidence="1 2">WTE16</strain>
    </source>
</reference>
<evidence type="ECO:0008006" key="3">
    <source>
        <dbReference type="Google" id="ProtNLM"/>
    </source>
</evidence>
<evidence type="ECO:0000313" key="2">
    <source>
        <dbReference type="Proteomes" id="UP000244956"/>
    </source>
</evidence>
<dbReference type="SUPFAM" id="SSF49464">
    <property type="entry name" value="Carboxypeptidase regulatory domain-like"/>
    <property type="match status" value="1"/>
</dbReference>
<protein>
    <recommendedName>
        <fullName evidence="3">Carboxypeptidase-like regulatory domain-containing protein</fullName>
    </recommendedName>
</protein>
<gene>
    <name evidence="1" type="ORF">DDZ16_00685</name>
</gene>
<dbReference type="OrthoDB" id="1120571at2"/>
<comment type="caution">
    <text evidence="1">The sequence shown here is derived from an EMBL/GenBank/DDBJ whole genome shotgun (WGS) entry which is preliminary data.</text>
</comment>
<name>A0A2U2BDD1_9BACT</name>
<dbReference type="Proteomes" id="UP000244956">
    <property type="component" value="Unassembled WGS sequence"/>
</dbReference>
<dbReference type="InterPro" id="IPR008969">
    <property type="entry name" value="CarboxyPept-like_regulatory"/>
</dbReference>
<organism evidence="1 2">
    <name type="scientific">Marinilabilia rubra</name>
    <dbReference type="NCBI Taxonomy" id="2162893"/>
    <lineage>
        <taxon>Bacteria</taxon>
        <taxon>Pseudomonadati</taxon>
        <taxon>Bacteroidota</taxon>
        <taxon>Bacteroidia</taxon>
        <taxon>Marinilabiliales</taxon>
        <taxon>Marinilabiliaceae</taxon>
        <taxon>Marinilabilia</taxon>
    </lineage>
</organism>
<sequence length="242" mass="27369">MIQKNITFWAILFVPLILIAQENEKAKISGIVFNQETQKPLGYVQLVSYETMLSYASASDGTFLLSLPKSDSIKIVSMGFEGMVKKVSQFLETPGPDTIYLEPATYLLNEVTVNAKENVINLNLPGNIGKNVDPAQEPRASIPDPSLGMIFSPLSLAQSTFSKKARNQRKMRKVIQKRQEKSLWHQVLSSGLIKDWIEIDDKDMDDFTVFCNSKITVTNNDNLITLRGKVLHLWKQYKNKKD</sequence>
<dbReference type="AlphaFoldDB" id="A0A2U2BDD1"/>
<keyword evidence="2" id="KW-1185">Reference proteome</keyword>
<dbReference type="RefSeq" id="WP_109262492.1">
    <property type="nucleotide sequence ID" value="NZ_QEWP01000001.1"/>
</dbReference>
<accession>A0A2U2BDD1</accession>
<evidence type="ECO:0000313" key="1">
    <source>
        <dbReference type="EMBL" id="PWE01037.1"/>
    </source>
</evidence>
<dbReference type="EMBL" id="QEWP01000001">
    <property type="protein sequence ID" value="PWE01037.1"/>
    <property type="molecule type" value="Genomic_DNA"/>
</dbReference>